<sequence>MLSLLLIEDDQDDIDLLRYALGREAVQTVFTIVMQGDEALPTLKQTQTGPDLIVMDLNIPIIHGRDVLAQIRQQPVYNGIPILVLTTSSVDERNVCLSLGANAFVTKPTSIEGFQNLVGTIRQLAQA</sequence>
<evidence type="ECO:0000259" key="2">
    <source>
        <dbReference type="PROSITE" id="PS50110"/>
    </source>
</evidence>
<dbReference type="Proteomes" id="UP000664795">
    <property type="component" value="Unassembled WGS sequence"/>
</dbReference>
<dbReference type="AlphaFoldDB" id="A0A939GC92"/>
<accession>A0A939GC92</accession>
<dbReference type="InterPro" id="IPR052893">
    <property type="entry name" value="TCS_response_regulator"/>
</dbReference>
<feature type="modified residue" description="4-aspartylphosphate" evidence="1">
    <location>
        <position position="56"/>
    </location>
</feature>
<dbReference type="GO" id="GO:0000160">
    <property type="term" value="P:phosphorelay signal transduction system"/>
    <property type="evidence" value="ECO:0007669"/>
    <property type="project" value="InterPro"/>
</dbReference>
<keyword evidence="4" id="KW-1185">Reference proteome</keyword>
<keyword evidence="1" id="KW-0597">Phosphoprotein</keyword>
<gene>
    <name evidence="3" type="ORF">J2I48_22210</name>
</gene>
<dbReference type="SUPFAM" id="SSF52172">
    <property type="entry name" value="CheY-like"/>
    <property type="match status" value="1"/>
</dbReference>
<dbReference type="PROSITE" id="PS50110">
    <property type="entry name" value="RESPONSE_REGULATORY"/>
    <property type="match status" value="1"/>
</dbReference>
<dbReference type="InterPro" id="IPR011006">
    <property type="entry name" value="CheY-like_superfamily"/>
</dbReference>
<dbReference type="RefSeq" id="WP_207337704.1">
    <property type="nucleotide sequence ID" value="NZ_JAFMYU010000022.1"/>
</dbReference>
<evidence type="ECO:0000313" key="4">
    <source>
        <dbReference type="Proteomes" id="UP000664795"/>
    </source>
</evidence>
<name>A0A939GC92_9BACT</name>
<feature type="domain" description="Response regulatory" evidence="2">
    <location>
        <begin position="3"/>
        <end position="122"/>
    </location>
</feature>
<comment type="caution">
    <text evidence="3">The sequence shown here is derived from an EMBL/GenBank/DDBJ whole genome shotgun (WGS) entry which is preliminary data.</text>
</comment>
<dbReference type="PANTHER" id="PTHR44520">
    <property type="entry name" value="RESPONSE REGULATOR RCP1-RELATED"/>
    <property type="match status" value="1"/>
</dbReference>
<evidence type="ECO:0000256" key="1">
    <source>
        <dbReference type="PROSITE-ProRule" id="PRU00169"/>
    </source>
</evidence>
<dbReference type="Gene3D" id="3.40.50.2300">
    <property type="match status" value="1"/>
</dbReference>
<dbReference type="EMBL" id="JAFMYU010000022">
    <property type="protein sequence ID" value="MBO0933738.1"/>
    <property type="molecule type" value="Genomic_DNA"/>
</dbReference>
<evidence type="ECO:0000313" key="3">
    <source>
        <dbReference type="EMBL" id="MBO0933738.1"/>
    </source>
</evidence>
<dbReference type="InterPro" id="IPR001789">
    <property type="entry name" value="Sig_transdc_resp-reg_receiver"/>
</dbReference>
<dbReference type="PANTHER" id="PTHR44520:SF2">
    <property type="entry name" value="RESPONSE REGULATOR RCP1"/>
    <property type="match status" value="1"/>
</dbReference>
<dbReference type="SMART" id="SM00448">
    <property type="entry name" value="REC"/>
    <property type="match status" value="1"/>
</dbReference>
<dbReference type="Pfam" id="PF00072">
    <property type="entry name" value="Response_reg"/>
    <property type="match status" value="1"/>
</dbReference>
<organism evidence="3 4">
    <name type="scientific">Fibrella aquatilis</name>
    <dbReference type="NCBI Taxonomy" id="2817059"/>
    <lineage>
        <taxon>Bacteria</taxon>
        <taxon>Pseudomonadati</taxon>
        <taxon>Bacteroidota</taxon>
        <taxon>Cytophagia</taxon>
        <taxon>Cytophagales</taxon>
        <taxon>Spirosomataceae</taxon>
        <taxon>Fibrella</taxon>
    </lineage>
</organism>
<protein>
    <submittedName>
        <fullName evidence="3">Response regulator</fullName>
    </submittedName>
</protein>
<reference evidence="3 4" key="1">
    <citation type="submission" date="2021-03" db="EMBL/GenBank/DDBJ databases">
        <title>Fibrella sp. HMF5036 genome sequencing and assembly.</title>
        <authorList>
            <person name="Kang H."/>
            <person name="Kim H."/>
            <person name="Bae S."/>
            <person name="Joh K."/>
        </authorList>
    </citation>
    <scope>NUCLEOTIDE SEQUENCE [LARGE SCALE GENOMIC DNA]</scope>
    <source>
        <strain evidence="3 4">HMF5036</strain>
    </source>
</reference>
<proteinExistence type="predicted"/>